<dbReference type="HOGENOM" id="CLU_3253037_0_0_9"/>
<name>C8P726_9LACO</name>
<dbReference type="Proteomes" id="UP000003675">
    <property type="component" value="Unassembled WGS sequence"/>
</dbReference>
<sequence length="42" mass="4763">MLYLNKVNICIIPAFHNNDTVKQADLKNFAGPLITQGRQQSF</sequence>
<comment type="caution">
    <text evidence="1">The sequence shown here is derived from an EMBL/GenBank/DDBJ whole genome shotgun (WGS) entry which is preliminary data.</text>
</comment>
<dbReference type="AlphaFoldDB" id="C8P726"/>
<proteinExistence type="predicted"/>
<accession>C8P726</accession>
<reference evidence="1 2" key="1">
    <citation type="submission" date="2009-09" db="EMBL/GenBank/DDBJ databases">
        <authorList>
            <person name="Qin X."/>
            <person name="Bachman B."/>
            <person name="Battles P."/>
            <person name="Bell A."/>
            <person name="Bess C."/>
            <person name="Bickham C."/>
            <person name="Chaboub L."/>
            <person name="Chen D."/>
            <person name="Coyle M."/>
            <person name="Deiros D.R."/>
            <person name="Dinh H."/>
            <person name="Forbes L."/>
            <person name="Fowler G."/>
            <person name="Francisco L."/>
            <person name="Fu Q."/>
            <person name="Gubbala S."/>
            <person name="Hale W."/>
            <person name="Han Y."/>
            <person name="Hemphill L."/>
            <person name="Highlander S.K."/>
            <person name="Hirani K."/>
            <person name="Hogues M."/>
            <person name="Jackson L."/>
            <person name="Jakkamsetti A."/>
            <person name="Javaid M."/>
            <person name="Jiang H."/>
            <person name="Korchina V."/>
            <person name="Kovar C."/>
            <person name="Lara F."/>
            <person name="Lee S."/>
            <person name="Mata R."/>
            <person name="Mathew T."/>
            <person name="Moen C."/>
            <person name="Morales K."/>
            <person name="Munidasa M."/>
            <person name="Nazareth L."/>
            <person name="Ngo R."/>
            <person name="Nguyen L."/>
            <person name="Okwuonu G."/>
            <person name="Ongeri F."/>
            <person name="Patil S."/>
            <person name="Petrosino J."/>
            <person name="Pham C."/>
            <person name="Pham P."/>
            <person name="Pu L.-L."/>
            <person name="Puazo M."/>
            <person name="Raj R."/>
            <person name="Reid J."/>
            <person name="Rouhana J."/>
            <person name="Saada N."/>
            <person name="Shang Y."/>
            <person name="Simmons D."/>
            <person name="Thornton R."/>
            <person name="Warren J."/>
            <person name="Weissenberger G."/>
            <person name="Zhang J."/>
            <person name="Zhang L."/>
            <person name="Zhou C."/>
            <person name="Zhu D."/>
            <person name="Muzny D."/>
            <person name="Worley K."/>
            <person name="Gibbs R."/>
        </authorList>
    </citation>
    <scope>NUCLEOTIDE SEQUENCE [LARGE SCALE GENOMIC DNA]</scope>
    <source>
        <strain evidence="1 2">DSM 16041</strain>
    </source>
</reference>
<gene>
    <name evidence="1" type="ORF">HMPREF0494_1120</name>
</gene>
<organism evidence="1 2">
    <name type="scientific">Limosilactobacillus antri DSM 16041</name>
    <dbReference type="NCBI Taxonomy" id="525309"/>
    <lineage>
        <taxon>Bacteria</taxon>
        <taxon>Bacillati</taxon>
        <taxon>Bacillota</taxon>
        <taxon>Bacilli</taxon>
        <taxon>Lactobacillales</taxon>
        <taxon>Lactobacillaceae</taxon>
        <taxon>Limosilactobacillus</taxon>
    </lineage>
</organism>
<evidence type="ECO:0000313" key="1">
    <source>
        <dbReference type="EMBL" id="EEW53686.1"/>
    </source>
</evidence>
<protein>
    <submittedName>
        <fullName evidence="1">Uncharacterized protein</fullName>
    </submittedName>
</protein>
<dbReference type="EMBL" id="ACLL01000026">
    <property type="protein sequence ID" value="EEW53686.1"/>
    <property type="molecule type" value="Genomic_DNA"/>
</dbReference>
<evidence type="ECO:0000313" key="2">
    <source>
        <dbReference type="Proteomes" id="UP000003675"/>
    </source>
</evidence>